<reference evidence="4" key="1">
    <citation type="submission" date="2017-02" db="UniProtKB">
        <authorList>
            <consortium name="WormBaseParasite"/>
        </authorList>
    </citation>
    <scope>IDENTIFICATION</scope>
</reference>
<reference evidence="2 3" key="2">
    <citation type="submission" date="2018-11" db="EMBL/GenBank/DDBJ databases">
        <authorList>
            <consortium name="Pathogen Informatics"/>
        </authorList>
    </citation>
    <scope>NUCLEOTIDE SEQUENCE [LARGE SCALE GENOMIC DNA]</scope>
</reference>
<evidence type="ECO:0000313" key="4">
    <source>
        <dbReference type="WBParaSite" id="TCLT_0000689801-mRNA-1"/>
    </source>
</evidence>
<dbReference type="WBParaSite" id="TCLT_0000689801-mRNA-1">
    <property type="protein sequence ID" value="TCLT_0000689801-mRNA-1"/>
    <property type="gene ID" value="TCLT_0000689801"/>
</dbReference>
<feature type="region of interest" description="Disordered" evidence="1">
    <location>
        <begin position="128"/>
        <end position="149"/>
    </location>
</feature>
<dbReference type="OMA" id="NEWIDMD"/>
<dbReference type="AlphaFoldDB" id="A0A0N5D205"/>
<dbReference type="Proteomes" id="UP000276776">
    <property type="component" value="Unassembled WGS sequence"/>
</dbReference>
<accession>A0A0N5D205</accession>
<dbReference type="EMBL" id="UYYF01004455">
    <property type="protein sequence ID" value="VDN04288.1"/>
    <property type="molecule type" value="Genomic_DNA"/>
</dbReference>
<feature type="compositionally biased region" description="Basic and acidic residues" evidence="1">
    <location>
        <begin position="134"/>
        <end position="149"/>
    </location>
</feature>
<organism evidence="4">
    <name type="scientific">Thelazia callipaeda</name>
    <name type="common">Oriental eyeworm</name>
    <name type="synonym">Parasitic nematode</name>
    <dbReference type="NCBI Taxonomy" id="103827"/>
    <lineage>
        <taxon>Eukaryota</taxon>
        <taxon>Metazoa</taxon>
        <taxon>Ecdysozoa</taxon>
        <taxon>Nematoda</taxon>
        <taxon>Chromadorea</taxon>
        <taxon>Rhabditida</taxon>
        <taxon>Spirurina</taxon>
        <taxon>Spiruromorpha</taxon>
        <taxon>Thelazioidea</taxon>
        <taxon>Thelaziidae</taxon>
        <taxon>Thelazia</taxon>
    </lineage>
</organism>
<evidence type="ECO:0000313" key="3">
    <source>
        <dbReference type="Proteomes" id="UP000276776"/>
    </source>
</evidence>
<evidence type="ECO:0000256" key="1">
    <source>
        <dbReference type="SAM" id="MobiDB-lite"/>
    </source>
</evidence>
<feature type="compositionally biased region" description="Polar residues" evidence="1">
    <location>
        <begin position="64"/>
        <end position="73"/>
    </location>
</feature>
<evidence type="ECO:0000313" key="2">
    <source>
        <dbReference type="EMBL" id="VDN04288.1"/>
    </source>
</evidence>
<proteinExistence type="predicted"/>
<keyword evidence="3" id="KW-1185">Reference proteome</keyword>
<dbReference type="OrthoDB" id="5867672at2759"/>
<feature type="compositionally biased region" description="Polar residues" evidence="1">
    <location>
        <begin position="220"/>
        <end position="231"/>
    </location>
</feature>
<feature type="region of interest" description="Disordered" evidence="1">
    <location>
        <begin position="50"/>
        <end position="73"/>
    </location>
</feature>
<dbReference type="STRING" id="103827.A0A0N5D205"/>
<feature type="region of interest" description="Disordered" evidence="1">
    <location>
        <begin position="215"/>
        <end position="234"/>
    </location>
</feature>
<protein>
    <submittedName>
        <fullName evidence="4">AKAP2_C domain-containing protein</fullName>
    </submittedName>
</protein>
<sequence>MIVIDECVDTMADRELAAILEKRLAKLKVEDVNTIGDTVTLIEQSKLSENYSLQSPTPPPKPSGKQQMPSSLTIPDNEWIDMDKLIRQTLHNMEERTSRNTSITNTEIWMKDTTQVLKQTLPSESTLARFPHIASKDQMTDESDRNERNDSLFLPSKSIIPIVPILHQNKRMQKESKKFFRDHSLDEISDELNAKLAKQRNKSIQSVAVQELIESRNDSEANSSRHSFTPIQSPPAVLPKTLSFDCNSLALRKTESFLSSPPQVAKKPAYYMVCNI</sequence>
<name>A0A0N5D205_THECL</name>
<gene>
    <name evidence="2" type="ORF">TCLT_LOCUS6887</name>
</gene>